<keyword evidence="3" id="KW-1185">Reference proteome</keyword>
<organism evidence="2 3">
    <name type="scientific">Nelumbo nucifera</name>
    <name type="common">Sacred lotus</name>
    <dbReference type="NCBI Taxonomy" id="4432"/>
    <lineage>
        <taxon>Eukaryota</taxon>
        <taxon>Viridiplantae</taxon>
        <taxon>Streptophyta</taxon>
        <taxon>Embryophyta</taxon>
        <taxon>Tracheophyta</taxon>
        <taxon>Spermatophyta</taxon>
        <taxon>Magnoliopsida</taxon>
        <taxon>Proteales</taxon>
        <taxon>Nelumbonaceae</taxon>
        <taxon>Nelumbo</taxon>
    </lineage>
</organism>
<dbReference type="AlphaFoldDB" id="A0A822XI08"/>
<evidence type="ECO:0000313" key="2">
    <source>
        <dbReference type="EMBL" id="DAD18636.1"/>
    </source>
</evidence>
<protein>
    <submittedName>
        <fullName evidence="2">Uncharacterized protein</fullName>
    </submittedName>
</protein>
<feature type="region of interest" description="Disordered" evidence="1">
    <location>
        <begin position="49"/>
        <end position="69"/>
    </location>
</feature>
<reference evidence="2 3" key="1">
    <citation type="journal article" date="2020" name="Mol. Biol. Evol.">
        <title>Distinct Expression and Methylation Patterns for Genes with Different Fates following a Single Whole-Genome Duplication in Flowering Plants.</title>
        <authorList>
            <person name="Shi T."/>
            <person name="Rahmani R.S."/>
            <person name="Gugger P.F."/>
            <person name="Wang M."/>
            <person name="Li H."/>
            <person name="Zhang Y."/>
            <person name="Li Z."/>
            <person name="Wang Q."/>
            <person name="Van de Peer Y."/>
            <person name="Marchal K."/>
            <person name="Chen J."/>
        </authorList>
    </citation>
    <scope>NUCLEOTIDE SEQUENCE [LARGE SCALE GENOMIC DNA]</scope>
    <source>
        <tissue evidence="2">Leaf</tissue>
    </source>
</reference>
<proteinExistence type="predicted"/>
<sequence length="94" mass="10446">MKIACITTSNEVLTFKDTFLTEHLLPAMQSVHTALVNLGLHKNMSVTTAHSEAGWPSKGDEDEAGATSENTRKLSVLYTQHRRWSAASGVVWFW</sequence>
<dbReference type="Proteomes" id="UP000607653">
    <property type="component" value="Unassembled WGS sequence"/>
</dbReference>
<evidence type="ECO:0000313" key="3">
    <source>
        <dbReference type="Proteomes" id="UP000607653"/>
    </source>
</evidence>
<accession>A0A822XI08</accession>
<gene>
    <name evidence="2" type="ORF">HUJ06_020099</name>
</gene>
<evidence type="ECO:0000256" key="1">
    <source>
        <dbReference type="SAM" id="MobiDB-lite"/>
    </source>
</evidence>
<comment type="caution">
    <text evidence="2">The sequence shown here is derived from an EMBL/GenBank/DDBJ whole genome shotgun (WGS) entry which is preliminary data.</text>
</comment>
<name>A0A822XI08_NELNU</name>
<dbReference type="Gene3D" id="3.20.20.80">
    <property type="entry name" value="Glycosidases"/>
    <property type="match status" value="1"/>
</dbReference>
<dbReference type="EMBL" id="DUZY01000001">
    <property type="protein sequence ID" value="DAD18636.1"/>
    <property type="molecule type" value="Genomic_DNA"/>
</dbReference>